<dbReference type="GeneID" id="106472405"/>
<protein>
    <recommendedName>
        <fullName evidence="5">Medium-chain acyl-CoA ligase ACSF2, mitochondrial</fullName>
        <ecNumber evidence="4">6.2.1.2</ecNumber>
    </recommendedName>
</protein>
<evidence type="ECO:0000256" key="3">
    <source>
        <dbReference type="ARBA" id="ARBA00037247"/>
    </source>
</evidence>
<reference evidence="11" key="1">
    <citation type="submission" date="2025-08" db="UniProtKB">
        <authorList>
            <consortium name="RefSeq"/>
        </authorList>
    </citation>
    <scope>IDENTIFICATION</scope>
    <source>
        <tissue evidence="11">Muscle</tissue>
    </source>
</reference>
<dbReference type="InterPro" id="IPR025110">
    <property type="entry name" value="AMP-bd_C"/>
</dbReference>
<comment type="similarity">
    <text evidence="1">Belongs to the ATP-dependent AMP-binding enzyme family.</text>
</comment>
<organism evidence="10 11">
    <name type="scientific">Limulus polyphemus</name>
    <name type="common">Atlantic horseshoe crab</name>
    <dbReference type="NCBI Taxonomy" id="6850"/>
    <lineage>
        <taxon>Eukaryota</taxon>
        <taxon>Metazoa</taxon>
        <taxon>Ecdysozoa</taxon>
        <taxon>Arthropoda</taxon>
        <taxon>Chelicerata</taxon>
        <taxon>Merostomata</taxon>
        <taxon>Xiphosura</taxon>
        <taxon>Limulidae</taxon>
        <taxon>Limulus</taxon>
    </lineage>
</organism>
<evidence type="ECO:0000256" key="6">
    <source>
        <dbReference type="ARBA" id="ARBA00047319"/>
    </source>
</evidence>
<evidence type="ECO:0000313" key="11">
    <source>
        <dbReference type="RefSeq" id="XP_022256693.1"/>
    </source>
</evidence>
<dbReference type="Pfam" id="PF00501">
    <property type="entry name" value="AMP-binding"/>
    <property type="match status" value="2"/>
</dbReference>
<keyword evidence="2" id="KW-0436">Ligase</keyword>
<dbReference type="PANTHER" id="PTHR43201:SF5">
    <property type="entry name" value="MEDIUM-CHAIN ACYL-COA LIGASE ACSF2, MITOCHONDRIAL"/>
    <property type="match status" value="1"/>
</dbReference>
<evidence type="ECO:0000313" key="10">
    <source>
        <dbReference type="Proteomes" id="UP000694941"/>
    </source>
</evidence>
<dbReference type="EC" id="6.2.1.2" evidence="4"/>
<proteinExistence type="inferred from homology"/>
<evidence type="ECO:0000256" key="5">
    <source>
        <dbReference type="ARBA" id="ARBA00039638"/>
    </source>
</evidence>
<comment type="catalytic activity">
    <reaction evidence="6">
        <text>octanoate + ATP + CoA = octanoyl-CoA + AMP + diphosphate</text>
        <dbReference type="Rhea" id="RHEA:33631"/>
        <dbReference type="ChEBI" id="CHEBI:25646"/>
        <dbReference type="ChEBI" id="CHEBI:30616"/>
        <dbReference type="ChEBI" id="CHEBI:33019"/>
        <dbReference type="ChEBI" id="CHEBI:57287"/>
        <dbReference type="ChEBI" id="CHEBI:57386"/>
        <dbReference type="ChEBI" id="CHEBI:456215"/>
    </reaction>
</comment>
<dbReference type="PANTHER" id="PTHR43201">
    <property type="entry name" value="ACYL-COA SYNTHETASE"/>
    <property type="match status" value="1"/>
</dbReference>
<dbReference type="InterPro" id="IPR020845">
    <property type="entry name" value="AMP-binding_CS"/>
</dbReference>
<evidence type="ECO:0000256" key="7">
    <source>
        <dbReference type="ARBA" id="ARBA00048277"/>
    </source>
</evidence>
<name>A0ABM1TLD7_LIMPO</name>
<feature type="domain" description="AMP-binding enzyme C-terminal" evidence="9">
    <location>
        <begin position="390"/>
        <end position="465"/>
    </location>
</feature>
<comment type="function">
    <text evidence="3">Acyl-CoA synthases catalyze the initial reaction in fatty acid metabolism, by forming a thioester with CoA. Has some preference toward medium-chain substrates. Plays a role in adipocyte differentiation.</text>
</comment>
<evidence type="ECO:0000256" key="2">
    <source>
        <dbReference type="ARBA" id="ARBA00022598"/>
    </source>
</evidence>
<dbReference type="Pfam" id="PF13193">
    <property type="entry name" value="AMP-binding_C"/>
    <property type="match status" value="1"/>
</dbReference>
<dbReference type="SUPFAM" id="SSF56801">
    <property type="entry name" value="Acetyl-CoA synthetase-like"/>
    <property type="match status" value="1"/>
</dbReference>
<gene>
    <name evidence="11" type="primary">LOC106472405</name>
</gene>
<feature type="domain" description="AMP-dependent synthetase/ligase" evidence="8">
    <location>
        <begin position="209"/>
        <end position="339"/>
    </location>
</feature>
<evidence type="ECO:0000256" key="4">
    <source>
        <dbReference type="ARBA" id="ARBA00039009"/>
    </source>
</evidence>
<evidence type="ECO:0000259" key="8">
    <source>
        <dbReference type="Pfam" id="PF00501"/>
    </source>
</evidence>
<evidence type="ECO:0000256" key="1">
    <source>
        <dbReference type="ARBA" id="ARBA00006432"/>
    </source>
</evidence>
<dbReference type="PROSITE" id="PS00455">
    <property type="entry name" value="AMP_BINDING"/>
    <property type="match status" value="1"/>
</dbReference>
<dbReference type="Gene3D" id="3.40.50.12780">
    <property type="entry name" value="N-terminal domain of ligase-like"/>
    <property type="match status" value="1"/>
</dbReference>
<accession>A0ABM1TLD7</accession>
<dbReference type="Proteomes" id="UP000694941">
    <property type="component" value="Unplaced"/>
</dbReference>
<evidence type="ECO:0000259" key="9">
    <source>
        <dbReference type="Pfam" id="PF13193"/>
    </source>
</evidence>
<keyword evidence="10" id="KW-1185">Reference proteome</keyword>
<dbReference type="RefSeq" id="XP_022256693.1">
    <property type="nucleotide sequence ID" value="XM_022400985.1"/>
</dbReference>
<comment type="catalytic activity">
    <reaction evidence="7">
        <text>a medium-chain fatty acid + ATP + CoA = a medium-chain fatty acyl-CoA + AMP + diphosphate</text>
        <dbReference type="Rhea" id="RHEA:48340"/>
        <dbReference type="ChEBI" id="CHEBI:30616"/>
        <dbReference type="ChEBI" id="CHEBI:33019"/>
        <dbReference type="ChEBI" id="CHEBI:57287"/>
        <dbReference type="ChEBI" id="CHEBI:59558"/>
        <dbReference type="ChEBI" id="CHEBI:90546"/>
        <dbReference type="ChEBI" id="CHEBI:456215"/>
        <dbReference type="EC" id="6.2.1.2"/>
    </reaction>
</comment>
<dbReference type="InterPro" id="IPR042099">
    <property type="entry name" value="ANL_N_sf"/>
</dbReference>
<dbReference type="Gene3D" id="3.40.50.980">
    <property type="match status" value="2"/>
</dbReference>
<dbReference type="InterPro" id="IPR045851">
    <property type="entry name" value="AMP-bd_C_sf"/>
</dbReference>
<sequence length="485" mass="54426">MTVGQTIDYAADIEGDRLAFVSRHQGIRKTFSELQNDVNHLAAGFLALGLQPGDRVGIMAPNCYEWILTQFATARAGMILVNINPALQEQELEYCIHKVHMHAIISADNFKTQDYYQILSNIIPELSSSRPGHVKSSRKHLSFYSGTFTFQEAMDAPESHHFLALNDVSLTFDDTANIQFTSGTTGLPKAAMLSHHNLVNNALFVGLRLGYMRELQCTSLYGTPTMFIDILQHADFEKYNLTSLQSGIMSGAPCPGEILDKAMTEMHMKNICVAYGTTENSPVITLSFPTDSVAKRLKTVGTPIDYVEVKIIDEKKRVVPVGTEGELCSRGHNTFLGYWDDRDSTMEVFSDARWYHTGDRAVMDEDGYVSIVGRLKDVIIRGGENIFPLEIEEFLHMHPDVAEVHVVGLPDKRMGEEVCAWVKLKTDGRVSEQELKNFCRGRISHFKIPRYIIFVNDFPKTGSGKIQKFKMKTASTEVLKLDNKI</sequence>
<dbReference type="InterPro" id="IPR000873">
    <property type="entry name" value="AMP-dep_synth/lig_dom"/>
</dbReference>
<dbReference type="Gene3D" id="3.30.300.30">
    <property type="match status" value="1"/>
</dbReference>
<feature type="domain" description="AMP-dependent synthetase/ligase" evidence="8">
    <location>
        <begin position="11"/>
        <end position="204"/>
    </location>
</feature>